<evidence type="ECO:0000256" key="2">
    <source>
        <dbReference type="ARBA" id="ARBA00022598"/>
    </source>
</evidence>
<dbReference type="AlphaFoldDB" id="A0A1G7JMP9"/>
<dbReference type="GO" id="GO:0005524">
    <property type="term" value="F:ATP binding"/>
    <property type="evidence" value="ECO:0007669"/>
    <property type="project" value="UniProtKB-UniRule"/>
</dbReference>
<evidence type="ECO:0000313" key="8">
    <source>
        <dbReference type="EMBL" id="SDF26232.1"/>
    </source>
</evidence>
<dbReference type="GO" id="GO:0016874">
    <property type="term" value="F:ligase activity"/>
    <property type="evidence" value="ECO:0007669"/>
    <property type="project" value="UniProtKB-KW"/>
</dbReference>
<dbReference type="SUPFAM" id="SSF56059">
    <property type="entry name" value="Glutathione synthetase ATP-binding domain-like"/>
    <property type="match status" value="1"/>
</dbReference>
<keyword evidence="3 5" id="KW-0547">Nucleotide-binding</keyword>
<keyword evidence="2" id="KW-0436">Ligase</keyword>
<evidence type="ECO:0000256" key="5">
    <source>
        <dbReference type="PROSITE-ProRule" id="PRU00409"/>
    </source>
</evidence>
<evidence type="ECO:0000313" key="9">
    <source>
        <dbReference type="Proteomes" id="UP000324020"/>
    </source>
</evidence>
<dbReference type="PANTHER" id="PTHR43585">
    <property type="entry name" value="FUMIPYRROLE BIOSYNTHESIS PROTEIN C"/>
    <property type="match status" value="1"/>
</dbReference>
<feature type="compositionally biased region" description="Basic and acidic residues" evidence="6">
    <location>
        <begin position="360"/>
        <end position="369"/>
    </location>
</feature>
<keyword evidence="4 5" id="KW-0067">ATP-binding</keyword>
<dbReference type="Gene3D" id="3.40.50.20">
    <property type="match status" value="1"/>
</dbReference>
<dbReference type="InterPro" id="IPR011761">
    <property type="entry name" value="ATP-grasp"/>
</dbReference>
<feature type="region of interest" description="Disordered" evidence="6">
    <location>
        <begin position="360"/>
        <end position="380"/>
    </location>
</feature>
<dbReference type="GO" id="GO:0046872">
    <property type="term" value="F:metal ion binding"/>
    <property type="evidence" value="ECO:0007669"/>
    <property type="project" value="InterPro"/>
</dbReference>
<feature type="domain" description="ATP-grasp" evidence="7">
    <location>
        <begin position="129"/>
        <end position="330"/>
    </location>
</feature>
<dbReference type="OrthoDB" id="11959at2157"/>
<dbReference type="Proteomes" id="UP000324020">
    <property type="component" value="Unassembled WGS sequence"/>
</dbReference>
<dbReference type="Pfam" id="PF15632">
    <property type="entry name" value="ATPgrasp_Ter"/>
    <property type="match status" value="1"/>
</dbReference>
<dbReference type="PROSITE" id="PS50975">
    <property type="entry name" value="ATP_GRASP"/>
    <property type="match status" value="1"/>
</dbReference>
<dbReference type="Gene3D" id="3.30.470.20">
    <property type="entry name" value="ATP-grasp fold, B domain"/>
    <property type="match status" value="1"/>
</dbReference>
<evidence type="ECO:0000256" key="3">
    <source>
        <dbReference type="ARBA" id="ARBA00022741"/>
    </source>
</evidence>
<reference evidence="8 9" key="1">
    <citation type="submission" date="2016-10" db="EMBL/GenBank/DDBJ databases">
        <authorList>
            <person name="Varghese N."/>
            <person name="Submissions S."/>
        </authorList>
    </citation>
    <scope>NUCLEOTIDE SEQUENCE [LARGE SCALE GENOMIC DNA]</scope>
    <source>
        <strain evidence="8 9">CGMCC 1.3527</strain>
    </source>
</reference>
<dbReference type="Pfam" id="PF21360">
    <property type="entry name" value="PylC-like_N"/>
    <property type="match status" value="1"/>
</dbReference>
<organism evidence="8 9">
    <name type="scientific">Halorubrum xinjiangense</name>
    <dbReference type="NCBI Taxonomy" id="261291"/>
    <lineage>
        <taxon>Archaea</taxon>
        <taxon>Methanobacteriati</taxon>
        <taxon>Methanobacteriota</taxon>
        <taxon>Stenosarchaea group</taxon>
        <taxon>Halobacteria</taxon>
        <taxon>Halobacteriales</taxon>
        <taxon>Haloferacaceae</taxon>
        <taxon>Halorubrum</taxon>
    </lineage>
</organism>
<protein>
    <submittedName>
        <fullName evidence="8">Carbamoyl-phosphate synthase large subunit</fullName>
    </submittedName>
</protein>
<dbReference type="InterPro" id="IPR052032">
    <property type="entry name" value="ATP-dep_AA_Ligase"/>
</dbReference>
<dbReference type="EMBL" id="FNBO01000003">
    <property type="protein sequence ID" value="SDF26232.1"/>
    <property type="molecule type" value="Genomic_DNA"/>
</dbReference>
<accession>A0A1G7JMP9</accession>
<evidence type="ECO:0000256" key="4">
    <source>
        <dbReference type="ARBA" id="ARBA00022840"/>
    </source>
</evidence>
<evidence type="ECO:0000256" key="1">
    <source>
        <dbReference type="ARBA" id="ARBA00001936"/>
    </source>
</evidence>
<dbReference type="InterPro" id="IPR048764">
    <property type="entry name" value="PylC_N"/>
</dbReference>
<keyword evidence="9" id="KW-1185">Reference proteome</keyword>
<sequence length="380" mass="40849">MSADPPAGADAESDLTVLMTGAGAPGASGIVRSLRATDEREIEIVGVDMDEEAYGFALVDESYTVPAGGADGYVDRLLDVAERESVDVVLPLTTAEIEPLAAAREAFDAAVMVSDPGPLAVANDKGQLYEYLAEEGFSSAPAYRRVDTREAFVEAVEALGYPDAPVCFKPPVASGMRGFRVLDERTDRLTRLLEEKPDTAVTTLSEVLPVLSSAESFPELAVMEYLPGEEYSVDVLAMGDEVGPVIPRSRARTRAGISFEGTVERRADLIDEAAAICRGLGLEYNVNVQFKYDADGTAKVIEINPRVAGTIVMCVGAGANLPYLGVKHALGEPIPPVDVEWGTRMVRYWQELFRSPDGREYHVGEESTDRPLSVTGPQSR</sequence>
<dbReference type="PROSITE" id="PS00867">
    <property type="entry name" value="CPSASE_2"/>
    <property type="match status" value="1"/>
</dbReference>
<dbReference type="RefSeq" id="WP_149797896.1">
    <property type="nucleotide sequence ID" value="NZ_FNBO01000003.1"/>
</dbReference>
<dbReference type="InterPro" id="IPR005479">
    <property type="entry name" value="CPAse_ATP-bd"/>
</dbReference>
<gene>
    <name evidence="8" type="ORF">SAMN04488067_10319</name>
</gene>
<name>A0A1G7JMP9_9EURY</name>
<dbReference type="PANTHER" id="PTHR43585:SF2">
    <property type="entry name" value="ATP-GRASP ENZYME FSQD"/>
    <property type="match status" value="1"/>
</dbReference>
<evidence type="ECO:0000259" key="7">
    <source>
        <dbReference type="PROSITE" id="PS50975"/>
    </source>
</evidence>
<proteinExistence type="predicted"/>
<comment type="cofactor">
    <cofactor evidence="1">
        <name>Mn(2+)</name>
        <dbReference type="ChEBI" id="CHEBI:29035"/>
    </cofactor>
</comment>
<evidence type="ECO:0000256" key="6">
    <source>
        <dbReference type="SAM" id="MobiDB-lite"/>
    </source>
</evidence>